<feature type="chain" id="PRO_5032390482" description="Secreted protein" evidence="1">
    <location>
        <begin position="23"/>
        <end position="106"/>
    </location>
</feature>
<sequence>MEMKKIACAILFAAASVSAVMADEVAAPAPSPTSGASVSLPVVGSLVGCISELNQYYDVYKEGHMLKRENEPEPKLCICISGVRLRAEGETTLLPETAALFSARLP</sequence>
<evidence type="ECO:0000256" key="1">
    <source>
        <dbReference type="SAM" id="SignalP"/>
    </source>
</evidence>
<organism evidence="2 3">
    <name type="scientific">Salix dunnii</name>
    <dbReference type="NCBI Taxonomy" id="1413687"/>
    <lineage>
        <taxon>Eukaryota</taxon>
        <taxon>Viridiplantae</taxon>
        <taxon>Streptophyta</taxon>
        <taxon>Embryophyta</taxon>
        <taxon>Tracheophyta</taxon>
        <taxon>Spermatophyta</taxon>
        <taxon>Magnoliopsida</taxon>
        <taxon>eudicotyledons</taxon>
        <taxon>Gunneridae</taxon>
        <taxon>Pentapetalae</taxon>
        <taxon>rosids</taxon>
        <taxon>fabids</taxon>
        <taxon>Malpighiales</taxon>
        <taxon>Salicaceae</taxon>
        <taxon>Saliceae</taxon>
        <taxon>Salix</taxon>
    </lineage>
</organism>
<evidence type="ECO:0000313" key="2">
    <source>
        <dbReference type="EMBL" id="KAF9665734.1"/>
    </source>
</evidence>
<accession>A0A835MJ66</accession>
<name>A0A835MJ66_9ROSI</name>
<dbReference type="EMBL" id="JADGMS010000016">
    <property type="protein sequence ID" value="KAF9665734.1"/>
    <property type="molecule type" value="Genomic_DNA"/>
</dbReference>
<protein>
    <recommendedName>
        <fullName evidence="4">Secreted protein</fullName>
    </recommendedName>
</protein>
<dbReference type="Proteomes" id="UP000657918">
    <property type="component" value="Chromosome 16"/>
</dbReference>
<dbReference type="PANTHER" id="PTHR34672:SF14">
    <property type="entry name" value="ARABINOGALACTAN PROTEIN 40"/>
    <property type="match status" value="1"/>
</dbReference>
<evidence type="ECO:0000313" key="3">
    <source>
        <dbReference type="Proteomes" id="UP000657918"/>
    </source>
</evidence>
<dbReference type="OrthoDB" id="844272at2759"/>
<keyword evidence="3" id="KW-1185">Reference proteome</keyword>
<dbReference type="InterPro" id="IPR044702">
    <property type="entry name" value="AGP23/40"/>
</dbReference>
<reference evidence="2 3" key="1">
    <citation type="submission" date="2020-10" db="EMBL/GenBank/DDBJ databases">
        <title>Plant Genome Project.</title>
        <authorList>
            <person name="Zhang R.-G."/>
        </authorList>
    </citation>
    <scope>NUCLEOTIDE SEQUENCE [LARGE SCALE GENOMIC DNA]</scope>
    <source>
        <strain evidence="2">FAFU-HL-1</strain>
        <tissue evidence="2">Leaf</tissue>
    </source>
</reference>
<proteinExistence type="predicted"/>
<dbReference type="PANTHER" id="PTHR34672">
    <property type="entry name" value="POLLEN-SPECIFIC ARABINOGALACTA PROTEIN BAN102"/>
    <property type="match status" value="1"/>
</dbReference>
<gene>
    <name evidence="2" type="ORF">SADUNF_Sadunf16G0154600</name>
</gene>
<dbReference type="AlphaFoldDB" id="A0A835MJ66"/>
<feature type="signal peptide" evidence="1">
    <location>
        <begin position="1"/>
        <end position="22"/>
    </location>
</feature>
<evidence type="ECO:0008006" key="4">
    <source>
        <dbReference type="Google" id="ProtNLM"/>
    </source>
</evidence>
<keyword evidence="1" id="KW-0732">Signal</keyword>
<comment type="caution">
    <text evidence="2">The sequence shown here is derived from an EMBL/GenBank/DDBJ whole genome shotgun (WGS) entry which is preliminary data.</text>
</comment>